<dbReference type="GO" id="GO:0005762">
    <property type="term" value="C:mitochondrial large ribosomal subunit"/>
    <property type="evidence" value="ECO:0000318"/>
    <property type="project" value="GO_Central"/>
</dbReference>
<keyword evidence="3" id="KW-0689">Ribosomal protein</keyword>
<evidence type="ECO:0000256" key="7">
    <source>
        <dbReference type="ARBA" id="ARBA00035545"/>
    </source>
</evidence>
<keyword evidence="9" id="KW-1185">Reference proteome</keyword>
<reference evidence="8 9" key="1">
    <citation type="journal article" date="2011" name="Science">
        <title>The ecoresponsive genome of Daphnia pulex.</title>
        <authorList>
            <person name="Colbourne J.K."/>
            <person name="Pfrender M.E."/>
            <person name="Gilbert D."/>
            <person name="Thomas W.K."/>
            <person name="Tucker A."/>
            <person name="Oakley T.H."/>
            <person name="Tokishita S."/>
            <person name="Aerts A."/>
            <person name="Arnold G.J."/>
            <person name="Basu M.K."/>
            <person name="Bauer D.J."/>
            <person name="Caceres C.E."/>
            <person name="Carmel L."/>
            <person name="Casola C."/>
            <person name="Choi J.H."/>
            <person name="Detter J.C."/>
            <person name="Dong Q."/>
            <person name="Dusheyko S."/>
            <person name="Eads B.D."/>
            <person name="Frohlich T."/>
            <person name="Geiler-Samerotte K.A."/>
            <person name="Gerlach D."/>
            <person name="Hatcher P."/>
            <person name="Jogdeo S."/>
            <person name="Krijgsveld J."/>
            <person name="Kriventseva E.V."/>
            <person name="Kultz D."/>
            <person name="Laforsch C."/>
            <person name="Lindquist E."/>
            <person name="Lopez J."/>
            <person name="Manak J.R."/>
            <person name="Muller J."/>
            <person name="Pangilinan J."/>
            <person name="Patwardhan R.P."/>
            <person name="Pitluck S."/>
            <person name="Pritham E.J."/>
            <person name="Rechtsteiner A."/>
            <person name="Rho M."/>
            <person name="Rogozin I.B."/>
            <person name="Sakarya O."/>
            <person name="Salamov A."/>
            <person name="Schaack S."/>
            <person name="Shapiro H."/>
            <person name="Shiga Y."/>
            <person name="Skalitzky C."/>
            <person name="Smith Z."/>
            <person name="Souvorov A."/>
            <person name="Sung W."/>
            <person name="Tang Z."/>
            <person name="Tsuchiya D."/>
            <person name="Tu H."/>
            <person name="Vos H."/>
            <person name="Wang M."/>
            <person name="Wolf Y.I."/>
            <person name="Yamagata H."/>
            <person name="Yamada T."/>
            <person name="Ye Y."/>
            <person name="Shaw J.R."/>
            <person name="Andrews J."/>
            <person name="Crease T.J."/>
            <person name="Tang H."/>
            <person name="Lucas S.M."/>
            <person name="Robertson H.M."/>
            <person name="Bork P."/>
            <person name="Koonin E.V."/>
            <person name="Zdobnov E.M."/>
            <person name="Grigoriev I.V."/>
            <person name="Lynch M."/>
            <person name="Boore J.L."/>
        </authorList>
    </citation>
    <scope>NUCLEOTIDE SEQUENCE [LARGE SCALE GENOMIC DNA]</scope>
</reference>
<evidence type="ECO:0000256" key="1">
    <source>
        <dbReference type="ARBA" id="ARBA00004173"/>
    </source>
</evidence>
<evidence type="ECO:0000256" key="4">
    <source>
        <dbReference type="ARBA" id="ARBA00023128"/>
    </source>
</evidence>
<dbReference type="Proteomes" id="UP000000305">
    <property type="component" value="Unassembled WGS sequence"/>
</dbReference>
<dbReference type="InterPro" id="IPR007740">
    <property type="entry name" value="Ribosomal_mL49"/>
</dbReference>
<dbReference type="InParanoid" id="E9GYL0"/>
<evidence type="ECO:0000313" key="8">
    <source>
        <dbReference type="EMBL" id="EFX75414.1"/>
    </source>
</evidence>
<keyword evidence="5" id="KW-0687">Ribonucleoprotein</keyword>
<keyword evidence="4" id="KW-0496">Mitochondrion</keyword>
<organism evidence="8 9">
    <name type="scientific">Daphnia pulex</name>
    <name type="common">Water flea</name>
    <dbReference type="NCBI Taxonomy" id="6669"/>
    <lineage>
        <taxon>Eukaryota</taxon>
        <taxon>Metazoa</taxon>
        <taxon>Ecdysozoa</taxon>
        <taxon>Arthropoda</taxon>
        <taxon>Crustacea</taxon>
        <taxon>Branchiopoda</taxon>
        <taxon>Diplostraca</taxon>
        <taxon>Cladocera</taxon>
        <taxon>Anomopoda</taxon>
        <taxon>Daphniidae</taxon>
        <taxon>Daphnia</taxon>
    </lineage>
</organism>
<evidence type="ECO:0000256" key="5">
    <source>
        <dbReference type="ARBA" id="ARBA00023274"/>
    </source>
</evidence>
<dbReference type="eggNOG" id="KOG4034">
    <property type="taxonomic scope" value="Eukaryota"/>
</dbReference>
<proteinExistence type="inferred from homology"/>
<dbReference type="PANTHER" id="PTHR13477">
    <property type="entry name" value="MITOCHONDRIAL 39S RIBOSOMAL PROTEIN L49"/>
    <property type="match status" value="1"/>
</dbReference>
<dbReference type="OrthoDB" id="19439at2759"/>
<gene>
    <name evidence="8" type="ORF">DAPPUDRAFT_306763</name>
</gene>
<dbReference type="Gene3D" id="3.30.780.10">
    <property type="entry name" value="SUI1-like domain"/>
    <property type="match status" value="1"/>
</dbReference>
<evidence type="ECO:0000256" key="6">
    <source>
        <dbReference type="ARBA" id="ARBA00035191"/>
    </source>
</evidence>
<name>E9GYL0_DAPPU</name>
<dbReference type="AlphaFoldDB" id="E9GYL0"/>
<dbReference type="KEGG" id="dpx:DAPPUDRAFT_306763"/>
<protein>
    <recommendedName>
        <fullName evidence="6">Large ribosomal subunit protein mL49</fullName>
    </recommendedName>
    <alternativeName>
        <fullName evidence="7">39S ribosomal protein L49, mitochondrial</fullName>
    </alternativeName>
</protein>
<dbReference type="PANTHER" id="PTHR13477:SF0">
    <property type="entry name" value="LARGE RIBOSOMAL SUBUNIT PROTEIN ML49"/>
    <property type="match status" value="1"/>
</dbReference>
<comment type="subcellular location">
    <subcellularLocation>
        <location evidence="1">Mitochondrion</location>
    </subcellularLocation>
</comment>
<dbReference type="HOGENOM" id="CLU_085757_2_0_1"/>
<accession>E9GYL0</accession>
<evidence type="ECO:0000256" key="2">
    <source>
        <dbReference type="ARBA" id="ARBA00005677"/>
    </source>
</evidence>
<dbReference type="GO" id="GO:0006412">
    <property type="term" value="P:translation"/>
    <property type="evidence" value="ECO:0007669"/>
    <property type="project" value="InterPro"/>
</dbReference>
<evidence type="ECO:0000313" key="9">
    <source>
        <dbReference type="Proteomes" id="UP000000305"/>
    </source>
</evidence>
<dbReference type="FunFam" id="3.30.780.10:FF:000009">
    <property type="entry name" value="39S ribosomal protein L49, mitochondrial"/>
    <property type="match status" value="1"/>
</dbReference>
<comment type="similarity">
    <text evidence="2">Belongs to the mitochondrion-specific ribosomal protein mL49 family.</text>
</comment>
<dbReference type="OMA" id="NPPEWKY"/>
<dbReference type="EMBL" id="GL732575">
    <property type="protein sequence ID" value="EFX75414.1"/>
    <property type="molecule type" value="Genomic_DNA"/>
</dbReference>
<evidence type="ECO:0000256" key="3">
    <source>
        <dbReference type="ARBA" id="ARBA00022980"/>
    </source>
</evidence>
<dbReference type="GO" id="GO:0003735">
    <property type="term" value="F:structural constituent of ribosome"/>
    <property type="evidence" value="ECO:0000318"/>
    <property type="project" value="GO_Central"/>
</dbReference>
<dbReference type="FunCoup" id="E9GYL0">
    <property type="interactions" value="1327"/>
</dbReference>
<sequence length="179" mass="20848">MASVIARSIIMKQHSGAHRLSFATSIKIKSCYSSYAASPKEKSPENYTRYHEVSSENWKFVERLRPHLLVPSYPTDRNYASDWIPPSDTPPNLPYFVKRTKNFMVPVYLNFEEVRNARKITIIRHIEGDIWALEQAIKSHLENVTKKPVVSRVHEVAMHIKFRGDYVNEVKKWLMNAGF</sequence>
<dbReference type="Pfam" id="PF05046">
    <property type="entry name" value="Img2"/>
    <property type="match status" value="1"/>
</dbReference>
<dbReference type="STRING" id="6669.E9GYL0"/>